<comment type="similarity">
    <text evidence="3 11">Belongs to the peptidase M18 family.</text>
</comment>
<dbReference type="InterPro" id="IPR001948">
    <property type="entry name" value="Peptidase_M18"/>
</dbReference>
<name>A0A2T0FBS7_9ASCO</name>
<dbReference type="FunFam" id="2.30.250.10:FF:000001">
    <property type="entry name" value="Aspartyl aminopeptidase 1"/>
    <property type="match status" value="1"/>
</dbReference>
<dbReference type="PANTHER" id="PTHR28570">
    <property type="entry name" value="ASPARTYL AMINOPEPTIDASE"/>
    <property type="match status" value="1"/>
</dbReference>
<reference evidence="12 13" key="1">
    <citation type="submission" date="2017-04" db="EMBL/GenBank/DDBJ databases">
        <title>Genome sequencing of [Candida] sorbophila.</title>
        <authorList>
            <person name="Ahn J.O."/>
        </authorList>
    </citation>
    <scope>NUCLEOTIDE SEQUENCE [LARGE SCALE GENOMIC DNA]</scope>
    <source>
        <strain evidence="12 13">DS02</strain>
    </source>
</reference>
<keyword evidence="10 11" id="KW-0482">Metalloprotease</keyword>
<evidence type="ECO:0000256" key="11">
    <source>
        <dbReference type="RuleBase" id="RU004386"/>
    </source>
</evidence>
<dbReference type="CDD" id="cd05658">
    <property type="entry name" value="M18_DAP"/>
    <property type="match status" value="1"/>
</dbReference>
<comment type="catalytic activity">
    <reaction evidence="1">
        <text>Release of an N-terminal aspartate or glutamate from a peptide, with a preference for aspartate.</text>
        <dbReference type="EC" id="3.4.11.21"/>
    </reaction>
</comment>
<dbReference type="NCBIfam" id="NF002759">
    <property type="entry name" value="PRK02813.1"/>
    <property type="match status" value="1"/>
</dbReference>
<keyword evidence="7 11" id="KW-0479">Metal-binding</keyword>
<dbReference type="RefSeq" id="XP_024662408.1">
    <property type="nucleotide sequence ID" value="XM_024806640.1"/>
</dbReference>
<dbReference type="InterPro" id="IPR023358">
    <property type="entry name" value="Peptidase_M18_dom2"/>
</dbReference>
<dbReference type="GO" id="GO:0070006">
    <property type="term" value="F:metalloaminopeptidase activity"/>
    <property type="evidence" value="ECO:0007669"/>
    <property type="project" value="TreeGrafter"/>
</dbReference>
<dbReference type="SUPFAM" id="SSF53187">
    <property type="entry name" value="Zn-dependent exopeptidases"/>
    <property type="match status" value="1"/>
</dbReference>
<dbReference type="STRING" id="45607.A0A2T0FBS7"/>
<keyword evidence="9 11" id="KW-0862">Zinc</keyword>
<evidence type="ECO:0000256" key="2">
    <source>
        <dbReference type="ARBA" id="ARBA00001947"/>
    </source>
</evidence>
<dbReference type="GO" id="GO:0008270">
    <property type="term" value="F:zinc ion binding"/>
    <property type="evidence" value="ECO:0007669"/>
    <property type="project" value="InterPro"/>
</dbReference>
<evidence type="ECO:0000256" key="5">
    <source>
        <dbReference type="ARBA" id="ARBA00022438"/>
    </source>
</evidence>
<evidence type="ECO:0000256" key="7">
    <source>
        <dbReference type="ARBA" id="ARBA00022723"/>
    </source>
</evidence>
<evidence type="ECO:0000256" key="1">
    <source>
        <dbReference type="ARBA" id="ARBA00001335"/>
    </source>
</evidence>
<dbReference type="OrthoDB" id="9880441at2759"/>
<dbReference type="EMBL" id="NDIQ01000001">
    <property type="protein sequence ID" value="PRT52462.1"/>
    <property type="molecule type" value="Genomic_DNA"/>
</dbReference>
<gene>
    <name evidence="12" type="ORF">B9G98_00082</name>
</gene>
<proteinExistence type="inferred from homology"/>
<evidence type="ECO:0000256" key="3">
    <source>
        <dbReference type="ARBA" id="ARBA00008290"/>
    </source>
</evidence>
<protein>
    <recommendedName>
        <fullName evidence="4">aspartyl aminopeptidase</fullName>
        <ecNumber evidence="4">3.4.11.21</ecNumber>
    </recommendedName>
</protein>
<dbReference type="PANTHER" id="PTHR28570:SF3">
    <property type="entry name" value="ASPARTYL AMINOPEPTIDASE"/>
    <property type="match status" value="1"/>
</dbReference>
<evidence type="ECO:0000256" key="8">
    <source>
        <dbReference type="ARBA" id="ARBA00022801"/>
    </source>
</evidence>
<dbReference type="PRINTS" id="PR00932">
    <property type="entry name" value="AMINO1PTASE"/>
</dbReference>
<organism evidence="12 13">
    <name type="scientific">Wickerhamiella sorbophila</name>
    <dbReference type="NCBI Taxonomy" id="45607"/>
    <lineage>
        <taxon>Eukaryota</taxon>
        <taxon>Fungi</taxon>
        <taxon>Dikarya</taxon>
        <taxon>Ascomycota</taxon>
        <taxon>Saccharomycotina</taxon>
        <taxon>Dipodascomycetes</taxon>
        <taxon>Dipodascales</taxon>
        <taxon>Trichomonascaceae</taxon>
        <taxon>Wickerhamiella</taxon>
    </lineage>
</organism>
<comment type="cofactor">
    <cofactor evidence="2">
        <name>Zn(2+)</name>
        <dbReference type="ChEBI" id="CHEBI:29105"/>
    </cofactor>
</comment>
<dbReference type="GO" id="GO:0006508">
    <property type="term" value="P:proteolysis"/>
    <property type="evidence" value="ECO:0007669"/>
    <property type="project" value="UniProtKB-KW"/>
</dbReference>
<keyword evidence="13" id="KW-1185">Reference proteome</keyword>
<evidence type="ECO:0000256" key="9">
    <source>
        <dbReference type="ARBA" id="ARBA00022833"/>
    </source>
</evidence>
<comment type="caution">
    <text evidence="12">The sequence shown here is derived from an EMBL/GenBank/DDBJ whole genome shotgun (WGS) entry which is preliminary data.</text>
</comment>
<keyword evidence="8 11" id="KW-0378">Hydrolase</keyword>
<dbReference type="Proteomes" id="UP000238350">
    <property type="component" value="Unassembled WGS sequence"/>
</dbReference>
<evidence type="ECO:0000256" key="6">
    <source>
        <dbReference type="ARBA" id="ARBA00022670"/>
    </source>
</evidence>
<sequence>MRYTNDFLKFVNASPSPYHAVQNSVRMLADAGYVELSERSQWNLKAGGRYFVTRNGSSIVAFAVGGKWQPGNGVAVIGAHTDSPCFRVKPESNRQKEGYLQVGVECYGGGLWPTWFDRDLGIAGRVYVSENGKHVPKLVKIDRPILRIPTIAIHLHREQGTKLEFNKEDHLEPILGLIKSSFDGKPADSTEQKATTAGVTTMSSRHCPQLLQEVAKEINVDPAAIEDFELVVFDTQPSVVGGLNNEFVFSARLDNLNSSFCSLQGLINSDASIADDASIRAVALFDHEEIGSESAQGAASNFLHAIISRLASEGTNVPYEALSKSFLLSADMAHAIHPNYSAKHEARHKPAINGGPVIKINANQRYATNSPGIVLLQEVAKKAEVPLQLFVVRNDSLCGSTIGPILASRLGIRTLDIGNPQLSMHSVRETGGSADIGYAVDLFTSFFNHFTEIDSTIEV</sequence>
<dbReference type="AlphaFoldDB" id="A0A2T0FBS7"/>
<dbReference type="Pfam" id="PF02127">
    <property type="entry name" value="Peptidase_M18"/>
    <property type="match status" value="1"/>
</dbReference>
<dbReference type="GeneID" id="36513831"/>
<evidence type="ECO:0000256" key="10">
    <source>
        <dbReference type="ARBA" id="ARBA00023049"/>
    </source>
</evidence>
<dbReference type="EC" id="3.4.11.21" evidence="4"/>
<evidence type="ECO:0000313" key="13">
    <source>
        <dbReference type="Proteomes" id="UP000238350"/>
    </source>
</evidence>
<dbReference type="SUPFAM" id="SSF101821">
    <property type="entry name" value="Aminopeptidase/glucanase lid domain"/>
    <property type="match status" value="1"/>
</dbReference>
<evidence type="ECO:0000256" key="4">
    <source>
        <dbReference type="ARBA" id="ARBA00011965"/>
    </source>
</evidence>
<accession>A0A2T0FBS7</accession>
<dbReference type="GO" id="GO:0000324">
    <property type="term" value="C:fungal-type vacuole"/>
    <property type="evidence" value="ECO:0007669"/>
    <property type="project" value="TreeGrafter"/>
</dbReference>
<keyword evidence="6 11" id="KW-0645">Protease</keyword>
<keyword evidence="5 11" id="KW-0031">Aminopeptidase</keyword>
<dbReference type="Gene3D" id="2.30.250.10">
    <property type="entry name" value="Aminopeptidase i, Domain 2"/>
    <property type="match status" value="1"/>
</dbReference>
<evidence type="ECO:0000313" key="12">
    <source>
        <dbReference type="EMBL" id="PRT52462.1"/>
    </source>
</evidence>
<dbReference type="Gene3D" id="3.40.630.10">
    <property type="entry name" value="Zn peptidases"/>
    <property type="match status" value="1"/>
</dbReference>